<reference evidence="2" key="1">
    <citation type="submission" date="2022-11" db="UniProtKB">
        <authorList>
            <consortium name="WormBaseParasite"/>
        </authorList>
    </citation>
    <scope>IDENTIFICATION</scope>
</reference>
<accession>A0AC34G8J1</accession>
<name>A0AC34G8J1_9BILA</name>
<proteinExistence type="predicted"/>
<evidence type="ECO:0000313" key="2">
    <source>
        <dbReference type="WBParaSite" id="ES5_v2.g25719.t1"/>
    </source>
</evidence>
<organism evidence="1 2">
    <name type="scientific">Panagrolaimus sp. ES5</name>
    <dbReference type="NCBI Taxonomy" id="591445"/>
    <lineage>
        <taxon>Eukaryota</taxon>
        <taxon>Metazoa</taxon>
        <taxon>Ecdysozoa</taxon>
        <taxon>Nematoda</taxon>
        <taxon>Chromadorea</taxon>
        <taxon>Rhabditida</taxon>
        <taxon>Tylenchina</taxon>
        <taxon>Panagrolaimomorpha</taxon>
        <taxon>Panagrolaimoidea</taxon>
        <taxon>Panagrolaimidae</taxon>
        <taxon>Panagrolaimus</taxon>
    </lineage>
</organism>
<protein>
    <submittedName>
        <fullName evidence="2">Uncharacterized protein</fullName>
    </submittedName>
</protein>
<dbReference type="WBParaSite" id="ES5_v2.g25719.t1">
    <property type="protein sequence ID" value="ES5_v2.g25719.t1"/>
    <property type="gene ID" value="ES5_v2.g25719"/>
</dbReference>
<evidence type="ECO:0000313" key="1">
    <source>
        <dbReference type="Proteomes" id="UP000887579"/>
    </source>
</evidence>
<sequence length="133" mass="14934">MYYTWTMAVNKGSSEVTETQIETLFGYASDITYAILATAAGIIAALRVKLRKNKAKNKNVDKVLLIQSLASSVFLIFSTAFSWLASVNAYNPSVTYMPEIVRRMALQGFFLSLTKLFYSFHHYIGLVLLLIMS</sequence>
<dbReference type="Proteomes" id="UP000887579">
    <property type="component" value="Unplaced"/>
</dbReference>